<dbReference type="Proteomes" id="UP000663877">
    <property type="component" value="Unassembled WGS sequence"/>
</dbReference>
<evidence type="ECO:0000259" key="1">
    <source>
        <dbReference type="Pfam" id="PF01612"/>
    </source>
</evidence>
<accession>A0A814EXH9</accession>
<dbReference type="EMBL" id="CAJNOM010000702">
    <property type="protein sequence ID" value="CAF1545826.1"/>
    <property type="molecule type" value="Genomic_DNA"/>
</dbReference>
<name>A0A814EXH9_9BILA</name>
<protein>
    <recommendedName>
        <fullName evidence="1">3'-5' exonuclease domain-containing protein</fullName>
    </recommendedName>
</protein>
<evidence type="ECO:0000313" key="3">
    <source>
        <dbReference type="EMBL" id="CAF1545826.1"/>
    </source>
</evidence>
<dbReference type="InterPro" id="IPR012337">
    <property type="entry name" value="RNaseH-like_sf"/>
</dbReference>
<organism evidence="2 5">
    <name type="scientific">Adineta steineri</name>
    <dbReference type="NCBI Taxonomy" id="433720"/>
    <lineage>
        <taxon>Eukaryota</taxon>
        <taxon>Metazoa</taxon>
        <taxon>Spiralia</taxon>
        <taxon>Gnathifera</taxon>
        <taxon>Rotifera</taxon>
        <taxon>Eurotatoria</taxon>
        <taxon>Bdelloidea</taxon>
        <taxon>Adinetida</taxon>
        <taxon>Adinetidae</taxon>
        <taxon>Adineta</taxon>
    </lineage>
</organism>
<dbReference type="SUPFAM" id="SSF53098">
    <property type="entry name" value="Ribonuclease H-like"/>
    <property type="match status" value="1"/>
</dbReference>
<gene>
    <name evidence="2" type="ORF">BJG266_LOCUS14556</name>
    <name evidence="3" type="ORF">QVE165_LOCUS46670</name>
</gene>
<dbReference type="InterPro" id="IPR036397">
    <property type="entry name" value="RNaseH_sf"/>
</dbReference>
<dbReference type="PANTHER" id="PTHR47765:SF2">
    <property type="entry name" value="EXONUCLEASE MUT-7 HOMOLOG"/>
    <property type="match status" value="1"/>
</dbReference>
<dbReference type="InterPro" id="IPR002562">
    <property type="entry name" value="3'-5'_exonuclease_dom"/>
</dbReference>
<dbReference type="Pfam" id="PF01612">
    <property type="entry name" value="DNA_pol_A_exo1"/>
    <property type="match status" value="1"/>
</dbReference>
<dbReference type="Proteomes" id="UP000663832">
    <property type="component" value="Unassembled WGS sequence"/>
</dbReference>
<dbReference type="OrthoDB" id="18193at2759"/>
<proteinExistence type="predicted"/>
<dbReference type="GO" id="GO:0006139">
    <property type="term" value="P:nucleobase-containing compound metabolic process"/>
    <property type="evidence" value="ECO:0007669"/>
    <property type="project" value="InterPro"/>
</dbReference>
<evidence type="ECO:0000313" key="5">
    <source>
        <dbReference type="Proteomes" id="UP000663877"/>
    </source>
</evidence>
<comment type="caution">
    <text evidence="2">The sequence shown here is derived from an EMBL/GenBank/DDBJ whole genome shotgun (WGS) entry which is preliminary data.</text>
</comment>
<sequence>MNADDIRFLSYYLIPTDWNIHLIDRRTNEKQLEQIQQIIDNAQLLAFDTETMPIFYHSTFQQRQNYKWQNGNWQSTSYETQQQNSCVSKPALLQVAVRNQNRNGKNVLLFDLQELFDQTNKYFRECHTSSLVHEFIYSILNHPTAYKLSQSLFNDLAQLKCSYNEDCFHKFKLNHLLELSDIYRKVFPNEKDQQVYSLRRMTAMTLHCQLDKKQQCANWSKRPLTQSLKDYAAMDVTVMIDIYDRLKSKIKQELIDQNNQLSTWENFQESIETSIDANDIILYQCICGERFITNKTRNKHARTCIQEQKRLEEIASSENKSSCKKKSKNLSTNDILKSKVTDVSSLPELDFSTPPIPCGRGYIPPALKRAYQSMNQITLYDHVRCSSSFDEYNQINENRPPDAQYFLDDDDTEVAQAFGLQIKNHSSQPKLINGIKQIQSNLSLTSVTKPILKIASYPPKTTSISSINEKPIDNENDLLDRLKDDFDSQPEFHCHLFGLGGRGRLLSMHLPPPEPSSRDKYNCNT</sequence>
<dbReference type="InterPro" id="IPR052408">
    <property type="entry name" value="Exonuclease_MUT-7-like"/>
</dbReference>
<dbReference type="PANTHER" id="PTHR47765">
    <property type="entry name" value="3'-5' EXONUCLEASE DOMAIN-CONTAINING PROTEIN"/>
    <property type="match status" value="1"/>
</dbReference>
<dbReference type="GO" id="GO:0003676">
    <property type="term" value="F:nucleic acid binding"/>
    <property type="evidence" value="ECO:0007669"/>
    <property type="project" value="InterPro"/>
</dbReference>
<dbReference type="GO" id="GO:0008408">
    <property type="term" value="F:3'-5' exonuclease activity"/>
    <property type="evidence" value="ECO:0007669"/>
    <property type="project" value="InterPro"/>
</dbReference>
<evidence type="ECO:0000313" key="2">
    <source>
        <dbReference type="EMBL" id="CAF0975184.1"/>
    </source>
</evidence>
<feature type="domain" description="3'-5' exonuclease" evidence="1">
    <location>
        <begin position="79"/>
        <end position="250"/>
    </location>
</feature>
<keyword evidence="4" id="KW-1185">Reference proteome</keyword>
<evidence type="ECO:0000313" key="4">
    <source>
        <dbReference type="Proteomes" id="UP000663832"/>
    </source>
</evidence>
<dbReference type="AlphaFoldDB" id="A0A814EXH9"/>
<dbReference type="Gene3D" id="3.30.420.10">
    <property type="entry name" value="Ribonuclease H-like superfamily/Ribonuclease H"/>
    <property type="match status" value="1"/>
</dbReference>
<reference evidence="2" key="1">
    <citation type="submission" date="2021-02" db="EMBL/GenBank/DDBJ databases">
        <authorList>
            <person name="Nowell W R."/>
        </authorList>
    </citation>
    <scope>NUCLEOTIDE SEQUENCE</scope>
</reference>
<dbReference type="EMBL" id="CAJNOI010000062">
    <property type="protein sequence ID" value="CAF0975184.1"/>
    <property type="molecule type" value="Genomic_DNA"/>
</dbReference>